<dbReference type="GO" id="GO:0006592">
    <property type="term" value="P:ornithine biosynthetic process"/>
    <property type="evidence" value="ECO:0007669"/>
    <property type="project" value="TreeGrafter"/>
</dbReference>
<feature type="non-terminal residue" evidence="1">
    <location>
        <position position="251"/>
    </location>
</feature>
<dbReference type="InterPro" id="IPR016117">
    <property type="entry name" value="ArgJ-like_dom_sf"/>
</dbReference>
<dbReference type="InterPro" id="IPR002813">
    <property type="entry name" value="Arg_biosynth_ArgJ"/>
</dbReference>
<sequence>MTEPRGFFCSGIHCDVKEKKDGTLDLGIVYSKRPCSAAGVFTTNDVKAAPVRYSQELLSDPSAKFHGIVANSGNANACTGEQGYSDSAKMASEVARHLNLHSKEILVCSTGRIGVHLPMSRITIGIRDATEDVRQELDGAKAFQEAILTSDTCTKSCSAKFETPAGEVTVGGVVKGAGMIEPNMATMLAFLTTDVSASNSYLQEVLKNAVARSFNRITIDGDMSTNDCALFLANGNSGVEVEKESSSINGL</sequence>
<dbReference type="EMBL" id="UINC01059495">
    <property type="protein sequence ID" value="SVB82972.1"/>
    <property type="molecule type" value="Genomic_DNA"/>
</dbReference>
<reference evidence="1" key="1">
    <citation type="submission" date="2018-05" db="EMBL/GenBank/DDBJ databases">
        <authorList>
            <person name="Lanie J.A."/>
            <person name="Ng W.-L."/>
            <person name="Kazmierczak K.M."/>
            <person name="Andrzejewski T.M."/>
            <person name="Davidsen T.M."/>
            <person name="Wayne K.J."/>
            <person name="Tettelin H."/>
            <person name="Glass J.I."/>
            <person name="Rusch D."/>
            <person name="Podicherti R."/>
            <person name="Tsui H.-C.T."/>
            <person name="Winkler M.E."/>
        </authorList>
    </citation>
    <scope>NUCLEOTIDE SEQUENCE</scope>
</reference>
<evidence type="ECO:0000313" key="1">
    <source>
        <dbReference type="EMBL" id="SVB82972.1"/>
    </source>
</evidence>
<organism evidence="1">
    <name type="scientific">marine metagenome</name>
    <dbReference type="NCBI Taxonomy" id="408172"/>
    <lineage>
        <taxon>unclassified sequences</taxon>
        <taxon>metagenomes</taxon>
        <taxon>ecological metagenomes</taxon>
    </lineage>
</organism>
<dbReference type="SUPFAM" id="SSF56266">
    <property type="entry name" value="DmpA/ArgJ-like"/>
    <property type="match status" value="1"/>
</dbReference>
<dbReference type="Pfam" id="PF01960">
    <property type="entry name" value="ArgJ"/>
    <property type="match status" value="1"/>
</dbReference>
<accession>A0A382H6Z4</accession>
<evidence type="ECO:0008006" key="2">
    <source>
        <dbReference type="Google" id="ProtNLM"/>
    </source>
</evidence>
<dbReference type="AlphaFoldDB" id="A0A382H6Z4"/>
<dbReference type="HAMAP" id="MF_01106">
    <property type="entry name" value="ArgJ"/>
    <property type="match status" value="1"/>
</dbReference>
<dbReference type="GO" id="GO:0006526">
    <property type="term" value="P:L-arginine biosynthetic process"/>
    <property type="evidence" value="ECO:0007669"/>
    <property type="project" value="InterPro"/>
</dbReference>
<dbReference type="GO" id="GO:0004042">
    <property type="term" value="F:L-glutamate N-acetyltransferase activity"/>
    <property type="evidence" value="ECO:0007669"/>
    <property type="project" value="TreeGrafter"/>
</dbReference>
<protein>
    <recommendedName>
        <fullName evidence="2">Glutamate N-acetyltransferase</fullName>
    </recommendedName>
</protein>
<dbReference type="PANTHER" id="PTHR23100:SF0">
    <property type="entry name" value="ARGININE BIOSYNTHESIS BIFUNCTIONAL PROTEIN ARGJ, MITOCHONDRIAL"/>
    <property type="match status" value="1"/>
</dbReference>
<dbReference type="GO" id="GO:0004358">
    <property type="term" value="F:L-glutamate N-acetyltransferase activity, acting on acetyl-L-ornithine as donor"/>
    <property type="evidence" value="ECO:0007669"/>
    <property type="project" value="InterPro"/>
</dbReference>
<dbReference type="PANTHER" id="PTHR23100">
    <property type="entry name" value="ARGININE BIOSYNTHESIS BIFUNCTIONAL PROTEIN ARGJ"/>
    <property type="match status" value="1"/>
</dbReference>
<dbReference type="Gene3D" id="3.60.70.12">
    <property type="entry name" value="L-amino peptidase D-ALA esterase/amidase"/>
    <property type="match status" value="1"/>
</dbReference>
<name>A0A382H6Z4_9ZZZZ</name>
<proteinExistence type="inferred from homology"/>
<gene>
    <name evidence="1" type="ORF">METZ01_LOCUS235826</name>
</gene>